<feature type="domain" description="CHASE2" evidence="4">
    <location>
        <begin position="40"/>
        <end position="348"/>
    </location>
</feature>
<evidence type="ECO:0000256" key="2">
    <source>
        <dbReference type="SAM" id="Phobius"/>
    </source>
</evidence>
<dbReference type="SMART" id="SM01080">
    <property type="entry name" value="CHASE2"/>
    <property type="match status" value="1"/>
</dbReference>
<comment type="caution">
    <text evidence="5">The sequence shown here is derived from an EMBL/GenBank/DDBJ whole genome shotgun (WGS) entry which is preliminary data.</text>
</comment>
<evidence type="ECO:0000313" key="5">
    <source>
        <dbReference type="EMBL" id="HGF99857.1"/>
    </source>
</evidence>
<dbReference type="InterPro" id="IPR007890">
    <property type="entry name" value="CHASE2"/>
</dbReference>
<dbReference type="EMBL" id="DSPX01000039">
    <property type="protein sequence ID" value="HGF99857.1"/>
    <property type="molecule type" value="Genomic_DNA"/>
</dbReference>
<feature type="transmembrane region" description="Helical" evidence="2">
    <location>
        <begin position="372"/>
        <end position="398"/>
    </location>
</feature>
<feature type="transmembrane region" description="Helical" evidence="2">
    <location>
        <begin position="20"/>
        <end position="43"/>
    </location>
</feature>
<protein>
    <submittedName>
        <fullName evidence="5">CHASE2 domain-containing protein</fullName>
    </submittedName>
</protein>
<dbReference type="Gene3D" id="3.60.40.10">
    <property type="entry name" value="PPM-type phosphatase domain"/>
    <property type="match status" value="1"/>
</dbReference>
<dbReference type="Pfam" id="PF05226">
    <property type="entry name" value="CHASE2"/>
    <property type="match status" value="1"/>
</dbReference>
<accession>A0A7C3VKE9</accession>
<feature type="transmembrane region" description="Helical" evidence="2">
    <location>
        <begin position="404"/>
        <end position="421"/>
    </location>
</feature>
<gene>
    <name evidence="5" type="ORF">ENR15_04110</name>
</gene>
<dbReference type="InterPro" id="IPR052016">
    <property type="entry name" value="Bact_Sigma-Reg"/>
</dbReference>
<proteinExistence type="predicted"/>
<keyword evidence="2" id="KW-1133">Transmembrane helix</keyword>
<dbReference type="GO" id="GO:0016791">
    <property type="term" value="F:phosphatase activity"/>
    <property type="evidence" value="ECO:0007669"/>
    <property type="project" value="TreeGrafter"/>
</dbReference>
<name>A0A7C3VKE9_9CYAN</name>
<sequence length="696" mass="77288">MMEAVQLKQILKNSIKWLPLLVTAPSIAGAIITLRMVGMFQILEWAALDQFFRHRPPEPPEERITVVALDEATIRAVGQWPIPDAVLAQVIEKIRDAKPRAIGMDLYRDLPVQPGHDKLVQVMKSTPNLIGVKKVVKDNFGATVNAPPVLQKQGQVAAADLVLDGDGKVRRGLLSLETESGAEMVGLGATMALMYLAPEGIELQEVPGKERHYQLGKATFIPFAQNDGGYVDADDKGYQIMLNFRGQEDRFQIVSMLEVLTGNLPEDWAQDKLVFIGATAASLNDSFFTSYSSSLSAFPKRLPGVLIHANITSQILNAALEGRPMMRVWAKPLEWGWILAWSSIGAIFGWSVRSRSILHRFLQKSVFSFGGLILFCFFLVGGSLILISYSAFVLGWWIPLLPSLSSLFLSASTMMGYAAILERQDNARLADFNKKIAAQNQLLEAENIRMSAELEITRRIQKMLLPNQWELEQFLELDIAAFMEPADEVGGDYYDVFKAGNTIIAAIGDVTGHGLESGVVMIMIQTIVRTIMALNCTDAQTILIVLNQVIYENLARMNCDKNATFLMLQYENSLNIRITGQHEGVIVLRNNGTVEQIDTIDLGFPLALVDSMIEFVGETQLQLNPGDVVVLYTDGVTEAWNKHKEPYGLDRMVALIQKNHQKTAKEIKDAVIADLRDYIGGRKIDDDITLVVIKQK</sequence>
<evidence type="ECO:0000259" key="4">
    <source>
        <dbReference type="SMART" id="SM01080"/>
    </source>
</evidence>
<dbReference type="SMART" id="SM00331">
    <property type="entry name" value="PP2C_SIG"/>
    <property type="match status" value="1"/>
</dbReference>
<dbReference type="AlphaFoldDB" id="A0A7C3VKE9"/>
<keyword evidence="2" id="KW-0812">Transmembrane</keyword>
<feature type="transmembrane region" description="Helical" evidence="2">
    <location>
        <begin position="335"/>
        <end position="352"/>
    </location>
</feature>
<evidence type="ECO:0000259" key="3">
    <source>
        <dbReference type="SMART" id="SM00331"/>
    </source>
</evidence>
<dbReference type="InterPro" id="IPR036457">
    <property type="entry name" value="PPM-type-like_dom_sf"/>
</dbReference>
<organism evidence="5">
    <name type="scientific">Planktothricoides sp. SpSt-374</name>
    <dbReference type="NCBI Taxonomy" id="2282167"/>
    <lineage>
        <taxon>Bacteria</taxon>
        <taxon>Bacillati</taxon>
        <taxon>Cyanobacteriota</taxon>
        <taxon>Cyanophyceae</taxon>
        <taxon>Oscillatoriophycideae</taxon>
        <taxon>Oscillatoriales</taxon>
        <taxon>Oscillatoriaceae</taxon>
        <taxon>Planktothricoides</taxon>
    </lineage>
</organism>
<dbReference type="Pfam" id="PF07228">
    <property type="entry name" value="SpoIIE"/>
    <property type="match status" value="1"/>
</dbReference>
<dbReference type="InterPro" id="IPR001932">
    <property type="entry name" value="PPM-type_phosphatase-like_dom"/>
</dbReference>
<dbReference type="PANTHER" id="PTHR43156">
    <property type="entry name" value="STAGE II SPORULATION PROTEIN E-RELATED"/>
    <property type="match status" value="1"/>
</dbReference>
<evidence type="ECO:0000256" key="1">
    <source>
        <dbReference type="ARBA" id="ARBA00022801"/>
    </source>
</evidence>
<reference evidence="5" key="1">
    <citation type="journal article" date="2020" name="mSystems">
        <title>Genome- and Community-Level Interaction Insights into Carbon Utilization and Element Cycling Functions of Hydrothermarchaeota in Hydrothermal Sediment.</title>
        <authorList>
            <person name="Zhou Z."/>
            <person name="Liu Y."/>
            <person name="Xu W."/>
            <person name="Pan J."/>
            <person name="Luo Z.H."/>
            <person name="Li M."/>
        </authorList>
    </citation>
    <scope>NUCLEOTIDE SEQUENCE [LARGE SCALE GENOMIC DNA]</scope>
    <source>
        <strain evidence="5">SpSt-374</strain>
    </source>
</reference>
<dbReference type="SUPFAM" id="SSF81606">
    <property type="entry name" value="PP2C-like"/>
    <property type="match status" value="1"/>
</dbReference>
<keyword evidence="1" id="KW-0378">Hydrolase</keyword>
<dbReference type="PANTHER" id="PTHR43156:SF2">
    <property type="entry name" value="STAGE II SPORULATION PROTEIN E"/>
    <property type="match status" value="1"/>
</dbReference>
<keyword evidence="2" id="KW-0472">Membrane</keyword>
<feature type="domain" description="PPM-type phosphatase" evidence="3">
    <location>
        <begin position="474"/>
        <end position="695"/>
    </location>
</feature>